<comment type="subcellular location">
    <subcellularLocation>
        <location evidence="1">Membrane</location>
    </subcellularLocation>
</comment>
<evidence type="ECO:0000256" key="2">
    <source>
        <dbReference type="ARBA" id="ARBA00022475"/>
    </source>
</evidence>
<dbReference type="GO" id="GO:0090529">
    <property type="term" value="P:cell septum assembly"/>
    <property type="evidence" value="ECO:0007669"/>
    <property type="project" value="InterPro"/>
</dbReference>
<evidence type="ECO:0000256" key="7">
    <source>
        <dbReference type="ARBA" id="ARBA00023136"/>
    </source>
</evidence>
<dbReference type="PANTHER" id="PTHR35851">
    <property type="entry name" value="CELL DIVISION PROTEIN FTSQ"/>
    <property type="match status" value="1"/>
</dbReference>
<dbReference type="InterPro" id="IPR026579">
    <property type="entry name" value="FtsQ"/>
</dbReference>
<evidence type="ECO:0000313" key="10">
    <source>
        <dbReference type="EMBL" id="CUU03215.1"/>
    </source>
</evidence>
<dbReference type="PANTHER" id="PTHR35851:SF1">
    <property type="entry name" value="CELL DIVISION PROTEIN FTSQ"/>
    <property type="match status" value="1"/>
</dbReference>
<evidence type="ECO:0000256" key="4">
    <source>
        <dbReference type="ARBA" id="ARBA00022618"/>
    </source>
</evidence>
<keyword evidence="5" id="KW-0812">Transmembrane</keyword>
<dbReference type="Pfam" id="PF08478">
    <property type="entry name" value="POTRA_1"/>
    <property type="match status" value="1"/>
</dbReference>
<dbReference type="Proteomes" id="UP000320623">
    <property type="component" value="Unassembled WGS sequence"/>
</dbReference>
<keyword evidence="3" id="KW-0997">Cell inner membrane</keyword>
<dbReference type="EMBL" id="FAOO01000004">
    <property type="protein sequence ID" value="CUU03215.1"/>
    <property type="molecule type" value="Genomic_DNA"/>
</dbReference>
<dbReference type="InterPro" id="IPR005548">
    <property type="entry name" value="Cell_div_FtsQ/DivIB_C"/>
</dbReference>
<proteinExistence type="predicted"/>
<sequence length="242" mass="28039">MRLNEREIKLWQFLVFVFFLLPLVLGAINWRDKRVVNKIIVKGNKVLSSEKIVKLAGVKLGERIVELNLSELRGRIEKHKFIRFADVYTNLPDVIFIEVVEREPIAMFTSKGKIYFVDLEGVVIPAEEVGRLFSVPFLGEIERPVANVNFDSTGLRKCFELLKIALEKRAYELISELRVKNGEIVLLTTDGAVPVFLGDDEFDRKFVYLREFWKQVVLKRGYPSYIDLRYSGSIFAKFDSKN</sequence>
<keyword evidence="2" id="KW-1003">Cell membrane</keyword>
<reference evidence="11" key="1">
    <citation type="submission" date="2015-11" db="EMBL/GenBank/DDBJ databases">
        <authorList>
            <person name="Varghese N."/>
        </authorList>
    </citation>
    <scope>NUCLEOTIDE SEQUENCE [LARGE SCALE GENOMIC DNA]</scope>
</reference>
<dbReference type="OrthoDB" id="9790760at2"/>
<gene>
    <name evidence="10" type="ORF">JGI1_00677</name>
</gene>
<keyword evidence="11" id="KW-1185">Reference proteome</keyword>
<dbReference type="GO" id="GO:0016020">
    <property type="term" value="C:membrane"/>
    <property type="evidence" value="ECO:0007669"/>
    <property type="project" value="UniProtKB-SubCell"/>
</dbReference>
<evidence type="ECO:0000256" key="6">
    <source>
        <dbReference type="ARBA" id="ARBA00022989"/>
    </source>
</evidence>
<accession>A0A0S4MYZ7</accession>
<dbReference type="AlphaFoldDB" id="A0A0S4MYZ7"/>
<evidence type="ECO:0000256" key="5">
    <source>
        <dbReference type="ARBA" id="ARBA00022692"/>
    </source>
</evidence>
<dbReference type="PROSITE" id="PS51779">
    <property type="entry name" value="POTRA"/>
    <property type="match status" value="1"/>
</dbReference>
<evidence type="ECO:0000313" key="11">
    <source>
        <dbReference type="Proteomes" id="UP000320623"/>
    </source>
</evidence>
<dbReference type="RefSeq" id="WP_140944468.1">
    <property type="nucleotide sequence ID" value="NZ_FAOO01000004.1"/>
</dbReference>
<dbReference type="Pfam" id="PF03799">
    <property type="entry name" value="FtsQ_DivIB_C"/>
    <property type="match status" value="1"/>
</dbReference>
<protein>
    <submittedName>
        <fullName evidence="10">Cell division protein FtsQ</fullName>
    </submittedName>
</protein>
<keyword evidence="7" id="KW-0472">Membrane</keyword>
<evidence type="ECO:0000259" key="9">
    <source>
        <dbReference type="PROSITE" id="PS51779"/>
    </source>
</evidence>
<evidence type="ECO:0000256" key="3">
    <source>
        <dbReference type="ARBA" id="ARBA00022519"/>
    </source>
</evidence>
<evidence type="ECO:0000256" key="1">
    <source>
        <dbReference type="ARBA" id="ARBA00004370"/>
    </source>
</evidence>
<dbReference type="STRING" id="1643428.GCA_001442855_00659"/>
<feature type="domain" description="POTRA" evidence="9">
    <location>
        <begin position="34"/>
        <end position="102"/>
    </location>
</feature>
<keyword evidence="8" id="KW-0131">Cell cycle</keyword>
<keyword evidence="6" id="KW-1133">Transmembrane helix</keyword>
<dbReference type="InterPro" id="IPR013685">
    <property type="entry name" value="POTRA_FtsQ_type"/>
</dbReference>
<organism evidence="10 11">
    <name type="scientific">Candidatus Thermokryptus mobilis</name>
    <dbReference type="NCBI Taxonomy" id="1643428"/>
    <lineage>
        <taxon>Bacteria</taxon>
        <taxon>Pseudomonadati</taxon>
        <taxon>Candidatus Kryptoniota</taxon>
        <taxon>Candidatus Thermokryptus</taxon>
    </lineage>
</organism>
<dbReference type="InterPro" id="IPR034746">
    <property type="entry name" value="POTRA"/>
</dbReference>
<evidence type="ECO:0000256" key="8">
    <source>
        <dbReference type="ARBA" id="ARBA00023306"/>
    </source>
</evidence>
<name>A0A0S4MYZ7_9BACT</name>
<dbReference type="Gene3D" id="3.10.20.310">
    <property type="entry name" value="membrane protein fhac"/>
    <property type="match status" value="1"/>
</dbReference>
<keyword evidence="4 10" id="KW-0132">Cell division</keyword>